<gene>
    <name evidence="2" type="ORF">GSMUA_49000.1</name>
</gene>
<protein>
    <submittedName>
        <fullName evidence="2">(wild Malaysian banana) hypothetical protein</fullName>
    </submittedName>
</protein>
<proteinExistence type="predicted"/>
<feature type="region of interest" description="Disordered" evidence="1">
    <location>
        <begin position="28"/>
        <end position="77"/>
    </location>
</feature>
<dbReference type="PANTHER" id="PTHR34198:SF1">
    <property type="entry name" value="OS01G0104300 PROTEIN"/>
    <property type="match status" value="1"/>
</dbReference>
<sequence>MATTFPSPPTFLPAKIQLPRTIAATARVAAVPSPPGDAKRRWWAPPSRTAPREVPVSEEPDTTAEGESAAAAAGRSRLTAEKARVLRREMRATESWHDAMYRSAIASRLASPDQI</sequence>
<organism evidence="2">
    <name type="scientific">Musa acuminata subsp. malaccensis</name>
    <name type="common">Wild banana</name>
    <name type="synonym">Musa malaccensis</name>
    <dbReference type="NCBI Taxonomy" id="214687"/>
    <lineage>
        <taxon>Eukaryota</taxon>
        <taxon>Viridiplantae</taxon>
        <taxon>Streptophyta</taxon>
        <taxon>Embryophyta</taxon>
        <taxon>Tracheophyta</taxon>
        <taxon>Spermatophyta</taxon>
        <taxon>Magnoliopsida</taxon>
        <taxon>Liliopsida</taxon>
        <taxon>Zingiberales</taxon>
        <taxon>Musaceae</taxon>
        <taxon>Musa</taxon>
    </lineage>
</organism>
<name>A0A8D7ATN7_MUSAM</name>
<dbReference type="EMBL" id="HG996473">
    <property type="protein sequence ID" value="CAG1855738.1"/>
    <property type="molecule type" value="Genomic_DNA"/>
</dbReference>
<accession>A0A8D7ATN7</accession>
<evidence type="ECO:0000313" key="2">
    <source>
        <dbReference type="EMBL" id="CAG1855738.1"/>
    </source>
</evidence>
<reference evidence="2" key="1">
    <citation type="submission" date="2021-03" db="EMBL/GenBank/DDBJ databases">
        <authorList>
            <consortium name="Genoscope - CEA"/>
            <person name="William W."/>
        </authorList>
    </citation>
    <scope>NUCLEOTIDE SEQUENCE</scope>
    <source>
        <strain evidence="2">Doubled-haploid Pahang</strain>
    </source>
</reference>
<feature type="compositionally biased region" description="Low complexity" evidence="1">
    <location>
        <begin position="65"/>
        <end position="77"/>
    </location>
</feature>
<evidence type="ECO:0000256" key="1">
    <source>
        <dbReference type="SAM" id="MobiDB-lite"/>
    </source>
</evidence>
<dbReference type="PANTHER" id="PTHR34198">
    <property type="entry name" value="OS01G0175100 PROTEIN"/>
    <property type="match status" value="1"/>
</dbReference>
<dbReference type="AlphaFoldDB" id="A0A8D7ATN7"/>